<evidence type="ECO:0000313" key="11">
    <source>
        <dbReference type="Proteomes" id="UP000434209"/>
    </source>
</evidence>
<organism evidence="10 11">
    <name type="scientific">Paraburkholderia acidiphila</name>
    <dbReference type="NCBI Taxonomy" id="2571747"/>
    <lineage>
        <taxon>Bacteria</taxon>
        <taxon>Pseudomonadati</taxon>
        <taxon>Pseudomonadota</taxon>
        <taxon>Betaproteobacteria</taxon>
        <taxon>Burkholderiales</taxon>
        <taxon>Burkholderiaceae</taxon>
        <taxon>Paraburkholderia</taxon>
    </lineage>
</organism>
<dbReference type="EMBL" id="CP046909">
    <property type="protein sequence ID" value="QGZ53988.1"/>
    <property type="molecule type" value="Genomic_DNA"/>
</dbReference>
<dbReference type="InterPro" id="IPR050297">
    <property type="entry name" value="LipidA_mod_glycosyltrf_83"/>
</dbReference>
<feature type="transmembrane region" description="Helical" evidence="9">
    <location>
        <begin position="448"/>
        <end position="465"/>
    </location>
</feature>
<keyword evidence="4" id="KW-0808">Transferase</keyword>
<dbReference type="AlphaFoldDB" id="A0A7Z2G2F1"/>
<gene>
    <name evidence="10" type="ORF">FAZ97_03130</name>
</gene>
<feature type="transmembrane region" description="Helical" evidence="9">
    <location>
        <begin position="115"/>
        <end position="131"/>
    </location>
</feature>
<sequence>MRHDPDQPNALNESSSRSAGGSVPKLFLAVALVSIIFLLMRNAGLYPTVFADELHYNLLSRIQPLASASEPAYLYLGLFRATNFCGEGFLQCVRILNVVVYAIGVAFVFLTARRFTSTNVAAFIGIVVLLMPTDVYTAYFMPEAMYFCGFWIVSWFVLTGDDQVPMRYAVGVGVLLALLALIKPHALFLVPALFVFVAYRASCSDADGRLARSLMAAFAFLAVAICVRSILGYLVAGHDGLSPLGSRYNDQASESGAWSHLSTFGVDFLGVLGRHLIALCVMFGVPIAISLDRLRRLRLNSRPSGSDRISLAIYLSLVLATLTVVTSLFTVIAAGGAPYEVLGRLHMRYYNFTFPLFLILAGASLRTAELRDTQSARRWRVGRWAIAALVVICAIAGIRHGAALSSALVDNPEFRAFTRYTAVFIVVSLCGLLSLAVWAYDDSRGAKLFMFLFVPLYLVVALYGGTHEMRERLTPDAYDEAGMFARRFLSDSDRGKLLVVGSDLGNLYKTLFYVDNTSARLITLGENAPLQKQAIPNDSEWVLIIGNHAPVASDNAMQGPNGMYTLLHMAGNKAK</sequence>
<feature type="transmembrane region" description="Helical" evidence="9">
    <location>
        <begin position="26"/>
        <end position="46"/>
    </location>
</feature>
<evidence type="ECO:0000256" key="7">
    <source>
        <dbReference type="ARBA" id="ARBA00023136"/>
    </source>
</evidence>
<dbReference type="Proteomes" id="UP000434209">
    <property type="component" value="Chromosome 1"/>
</dbReference>
<dbReference type="GO" id="GO:0009103">
    <property type="term" value="P:lipopolysaccharide biosynthetic process"/>
    <property type="evidence" value="ECO:0007669"/>
    <property type="project" value="UniProtKB-ARBA"/>
</dbReference>
<reference evidence="10 11" key="1">
    <citation type="submission" date="2019-12" db="EMBL/GenBank/DDBJ databases">
        <title>Paraburkholderia acidiphila 7Q-K02 sp. nov and Paraburkholderia acidisoli DHF22 sp. nov., two strains isolated from forest soil.</title>
        <authorList>
            <person name="Gao Z."/>
            <person name="Qiu L."/>
        </authorList>
    </citation>
    <scope>NUCLEOTIDE SEQUENCE [LARGE SCALE GENOMIC DNA]</scope>
    <source>
        <strain evidence="10 11">7Q-K02</strain>
    </source>
</reference>
<dbReference type="RefSeq" id="WP_158757147.1">
    <property type="nucleotide sequence ID" value="NZ_CP046909.1"/>
</dbReference>
<feature type="transmembrane region" description="Helical" evidence="9">
    <location>
        <begin position="268"/>
        <end position="291"/>
    </location>
</feature>
<feature type="transmembrane region" description="Helical" evidence="9">
    <location>
        <begin position="349"/>
        <end position="369"/>
    </location>
</feature>
<name>A0A7Z2G2F1_9BURK</name>
<evidence type="ECO:0000256" key="9">
    <source>
        <dbReference type="SAM" id="Phobius"/>
    </source>
</evidence>
<evidence type="ECO:0000256" key="3">
    <source>
        <dbReference type="ARBA" id="ARBA00022676"/>
    </source>
</evidence>
<dbReference type="PANTHER" id="PTHR33908">
    <property type="entry name" value="MANNOSYLTRANSFERASE YKCB-RELATED"/>
    <property type="match status" value="1"/>
</dbReference>
<protein>
    <recommendedName>
        <fullName evidence="12">Glycosyltransferase RgtA/B/C/D-like domain-containing protein</fullName>
    </recommendedName>
</protein>
<feature type="transmembrane region" description="Helical" evidence="9">
    <location>
        <begin position="170"/>
        <end position="199"/>
    </location>
</feature>
<dbReference type="GO" id="GO:0005886">
    <property type="term" value="C:plasma membrane"/>
    <property type="evidence" value="ECO:0007669"/>
    <property type="project" value="UniProtKB-SubCell"/>
</dbReference>
<keyword evidence="6 9" id="KW-1133">Transmembrane helix</keyword>
<evidence type="ECO:0008006" key="12">
    <source>
        <dbReference type="Google" id="ProtNLM"/>
    </source>
</evidence>
<feature type="region of interest" description="Disordered" evidence="8">
    <location>
        <begin position="1"/>
        <end position="21"/>
    </location>
</feature>
<feature type="transmembrane region" description="Helical" evidence="9">
    <location>
        <begin position="420"/>
        <end position="441"/>
    </location>
</feature>
<accession>A0A7Z2G2F1</accession>
<dbReference type="PANTHER" id="PTHR33908:SF11">
    <property type="entry name" value="MEMBRANE PROTEIN"/>
    <property type="match status" value="1"/>
</dbReference>
<keyword evidence="2" id="KW-1003">Cell membrane</keyword>
<feature type="transmembrane region" description="Helical" evidence="9">
    <location>
        <begin position="88"/>
        <end position="109"/>
    </location>
</feature>
<dbReference type="GO" id="GO:0016763">
    <property type="term" value="F:pentosyltransferase activity"/>
    <property type="evidence" value="ECO:0007669"/>
    <property type="project" value="TreeGrafter"/>
</dbReference>
<keyword evidence="5 9" id="KW-0812">Transmembrane</keyword>
<evidence type="ECO:0000256" key="8">
    <source>
        <dbReference type="SAM" id="MobiDB-lite"/>
    </source>
</evidence>
<evidence type="ECO:0000256" key="1">
    <source>
        <dbReference type="ARBA" id="ARBA00004651"/>
    </source>
</evidence>
<evidence type="ECO:0000256" key="2">
    <source>
        <dbReference type="ARBA" id="ARBA00022475"/>
    </source>
</evidence>
<feature type="compositionally biased region" description="Polar residues" evidence="8">
    <location>
        <begin position="9"/>
        <end position="19"/>
    </location>
</feature>
<evidence type="ECO:0000256" key="6">
    <source>
        <dbReference type="ARBA" id="ARBA00022989"/>
    </source>
</evidence>
<feature type="transmembrane region" description="Helical" evidence="9">
    <location>
        <begin position="381"/>
        <end position="400"/>
    </location>
</feature>
<feature type="transmembrane region" description="Helical" evidence="9">
    <location>
        <begin position="211"/>
        <end position="236"/>
    </location>
</feature>
<comment type="subcellular location">
    <subcellularLocation>
        <location evidence="1">Cell membrane</location>
        <topology evidence="1">Multi-pass membrane protein</topology>
    </subcellularLocation>
</comment>
<evidence type="ECO:0000256" key="5">
    <source>
        <dbReference type="ARBA" id="ARBA00022692"/>
    </source>
</evidence>
<keyword evidence="11" id="KW-1185">Reference proteome</keyword>
<evidence type="ECO:0000313" key="10">
    <source>
        <dbReference type="EMBL" id="QGZ53988.1"/>
    </source>
</evidence>
<keyword evidence="3" id="KW-0328">Glycosyltransferase</keyword>
<feature type="transmembrane region" description="Helical" evidence="9">
    <location>
        <begin position="311"/>
        <end position="337"/>
    </location>
</feature>
<keyword evidence="7 9" id="KW-0472">Membrane</keyword>
<dbReference type="KEGG" id="pacp:FAZ97_03130"/>
<dbReference type="OrthoDB" id="9767863at2"/>
<evidence type="ECO:0000256" key="4">
    <source>
        <dbReference type="ARBA" id="ARBA00022679"/>
    </source>
</evidence>
<proteinExistence type="predicted"/>